<sequence length="112" mass="12261">MKAEGLVDADLCRAAAEMARGLIDADLGGGLLKKRIARNGQGKRGGFRTLVANHLSNHWFFVYGYAKHDMANLSPRDERDCRRAARLFLSLDAGARDDHVAVGELSEMDCDA</sequence>
<dbReference type="AlphaFoldDB" id="A0A2G9CAV5"/>
<evidence type="ECO:0000313" key="2">
    <source>
        <dbReference type="Proteomes" id="UP000231501"/>
    </source>
</evidence>
<dbReference type="InterPro" id="IPR009387">
    <property type="entry name" value="HigB-2"/>
</dbReference>
<dbReference type="Proteomes" id="UP000231501">
    <property type="component" value="Unassembled WGS sequence"/>
</dbReference>
<name>A0A2G9CAV5_9BURK</name>
<keyword evidence="2" id="KW-1185">Reference proteome</keyword>
<accession>A0A2G9CAV5</accession>
<dbReference type="OrthoDB" id="8607264at2"/>
<reference evidence="1 2" key="1">
    <citation type="submission" date="2017-11" db="EMBL/GenBank/DDBJ databases">
        <title>Draft genome sequence of Mitsuaria sp. HWN-4.</title>
        <authorList>
            <person name="Gundlapally S.R."/>
        </authorList>
    </citation>
    <scope>NUCLEOTIDE SEQUENCE [LARGE SCALE GENOMIC DNA]</scope>
    <source>
        <strain evidence="1 2">HWN-4</strain>
    </source>
</reference>
<comment type="caution">
    <text evidence="1">The sequence shown here is derived from an EMBL/GenBank/DDBJ whole genome shotgun (WGS) entry which is preliminary data.</text>
</comment>
<dbReference type="PIRSF" id="PIRSF018634">
    <property type="entry name" value="UCP018634"/>
    <property type="match status" value="1"/>
</dbReference>
<dbReference type="Pfam" id="PF06296">
    <property type="entry name" value="RelE"/>
    <property type="match status" value="1"/>
</dbReference>
<protein>
    <recommendedName>
        <fullName evidence="3">Type II toxin-antitoxin system RelE/ParE family toxin</fullName>
    </recommendedName>
</protein>
<evidence type="ECO:0008006" key="3">
    <source>
        <dbReference type="Google" id="ProtNLM"/>
    </source>
</evidence>
<evidence type="ECO:0000313" key="1">
    <source>
        <dbReference type="EMBL" id="PIM53495.1"/>
    </source>
</evidence>
<dbReference type="EMBL" id="PEOG01000020">
    <property type="protein sequence ID" value="PIM53495.1"/>
    <property type="molecule type" value="Genomic_DNA"/>
</dbReference>
<organism evidence="1 2">
    <name type="scientific">Roseateles chitinivorans</name>
    <dbReference type="NCBI Taxonomy" id="2917965"/>
    <lineage>
        <taxon>Bacteria</taxon>
        <taxon>Pseudomonadati</taxon>
        <taxon>Pseudomonadota</taxon>
        <taxon>Betaproteobacteria</taxon>
        <taxon>Burkholderiales</taxon>
        <taxon>Sphaerotilaceae</taxon>
        <taxon>Roseateles</taxon>
    </lineage>
</organism>
<gene>
    <name evidence="1" type="ORF">CS062_09195</name>
</gene>
<proteinExistence type="predicted"/>